<name>A0A9D1INX3_9FIRM</name>
<reference evidence="1" key="1">
    <citation type="submission" date="2020-10" db="EMBL/GenBank/DDBJ databases">
        <authorList>
            <person name="Gilroy R."/>
        </authorList>
    </citation>
    <scope>NUCLEOTIDE SEQUENCE</scope>
    <source>
        <strain evidence="1">CHK193-30670</strain>
    </source>
</reference>
<gene>
    <name evidence="1" type="ORF">IAB68_03685</name>
</gene>
<sequence length="110" mass="13100">MKDIDFKLLVKDDNNAIYEVYLRKRMIGKIYITKEKESAVIKYDFKEHEFSSLTGVLLLNEILISALCDFKDCKESKIYFKEDQLIDYYDDVFAITKKTENENVCYSLKR</sequence>
<comment type="caution">
    <text evidence="1">The sequence shown here is derived from an EMBL/GenBank/DDBJ whole genome shotgun (WGS) entry which is preliminary data.</text>
</comment>
<organism evidence="1 2">
    <name type="scientific">Candidatus Aphodocola excrementigallinarum</name>
    <dbReference type="NCBI Taxonomy" id="2840670"/>
    <lineage>
        <taxon>Bacteria</taxon>
        <taxon>Bacillati</taxon>
        <taxon>Bacillota</taxon>
        <taxon>Bacilli</taxon>
        <taxon>Candidatus Aphodocola</taxon>
    </lineage>
</organism>
<dbReference type="EMBL" id="DVMT01000036">
    <property type="protein sequence ID" value="HIU40380.1"/>
    <property type="molecule type" value="Genomic_DNA"/>
</dbReference>
<protein>
    <submittedName>
        <fullName evidence="1">Uncharacterized protein</fullName>
    </submittedName>
</protein>
<accession>A0A9D1INX3</accession>
<dbReference type="AlphaFoldDB" id="A0A9D1INX3"/>
<evidence type="ECO:0000313" key="2">
    <source>
        <dbReference type="Proteomes" id="UP000824074"/>
    </source>
</evidence>
<proteinExistence type="predicted"/>
<reference evidence="1" key="2">
    <citation type="journal article" date="2021" name="PeerJ">
        <title>Extensive microbial diversity within the chicken gut microbiome revealed by metagenomics and culture.</title>
        <authorList>
            <person name="Gilroy R."/>
            <person name="Ravi A."/>
            <person name="Getino M."/>
            <person name="Pursley I."/>
            <person name="Horton D.L."/>
            <person name="Alikhan N.F."/>
            <person name="Baker D."/>
            <person name="Gharbi K."/>
            <person name="Hall N."/>
            <person name="Watson M."/>
            <person name="Adriaenssens E.M."/>
            <person name="Foster-Nyarko E."/>
            <person name="Jarju S."/>
            <person name="Secka A."/>
            <person name="Antonio M."/>
            <person name="Oren A."/>
            <person name="Chaudhuri R.R."/>
            <person name="La Ragione R."/>
            <person name="Hildebrand F."/>
            <person name="Pallen M.J."/>
        </authorList>
    </citation>
    <scope>NUCLEOTIDE SEQUENCE</scope>
    <source>
        <strain evidence="1">CHK193-30670</strain>
    </source>
</reference>
<dbReference type="Proteomes" id="UP000824074">
    <property type="component" value="Unassembled WGS sequence"/>
</dbReference>
<evidence type="ECO:0000313" key="1">
    <source>
        <dbReference type="EMBL" id="HIU40380.1"/>
    </source>
</evidence>